<name>A0A343EXD1_CHRMO</name>
<accession>A0A343EXD1</accession>
<dbReference type="CDD" id="cd00024">
    <property type="entry name" value="CD_CSD"/>
    <property type="match status" value="1"/>
</dbReference>
<dbReference type="GO" id="GO:0005634">
    <property type="term" value="C:nucleus"/>
    <property type="evidence" value="ECO:0007669"/>
    <property type="project" value="UniProtKB-SubCell"/>
</dbReference>
<dbReference type="InterPro" id="IPR000953">
    <property type="entry name" value="Chromo/chromo_shadow_dom"/>
</dbReference>
<dbReference type="PROSITE" id="PS50013">
    <property type="entry name" value="CHROMO_2"/>
    <property type="match status" value="1"/>
</dbReference>
<proteinExistence type="evidence at transcript level"/>
<evidence type="ECO:0000256" key="2">
    <source>
        <dbReference type="ARBA" id="ARBA00023242"/>
    </source>
</evidence>
<feature type="compositionally biased region" description="Basic residues" evidence="3">
    <location>
        <begin position="120"/>
        <end position="133"/>
    </location>
</feature>
<feature type="region of interest" description="Disordered" evidence="3">
    <location>
        <begin position="119"/>
        <end position="140"/>
    </location>
</feature>
<reference evidence="5" key="1">
    <citation type="submission" date="2016-06" db="EMBL/GenBank/DDBJ databases">
        <title>Conservation and divergence of Chrysanthemum x morifolium LHP1.</title>
        <authorList>
            <person name="Wu Z.P."/>
            <person name="Gao Y.K."/>
        </authorList>
    </citation>
    <scope>NUCLEOTIDE SEQUENCE</scope>
    <source>
        <tissue evidence="5">Leaf</tissue>
    </source>
</reference>
<evidence type="ECO:0000259" key="4">
    <source>
        <dbReference type="PROSITE" id="PS50013"/>
    </source>
</evidence>
<feature type="compositionally biased region" description="Acidic residues" evidence="3">
    <location>
        <begin position="33"/>
        <end position="42"/>
    </location>
</feature>
<dbReference type="PROSITE" id="PS00598">
    <property type="entry name" value="CHROMO_1"/>
    <property type="match status" value="1"/>
</dbReference>
<evidence type="ECO:0000313" key="5">
    <source>
        <dbReference type="EMBL" id="ASM94434.1"/>
    </source>
</evidence>
<feature type="domain" description="Chromo" evidence="4">
    <location>
        <begin position="67"/>
        <end position="126"/>
    </location>
</feature>
<dbReference type="InterPro" id="IPR023780">
    <property type="entry name" value="Chromo_domain"/>
</dbReference>
<dbReference type="Pfam" id="PF00385">
    <property type="entry name" value="Chromo"/>
    <property type="match status" value="1"/>
</dbReference>
<feature type="region of interest" description="Disordered" evidence="3">
    <location>
        <begin position="278"/>
        <end position="298"/>
    </location>
</feature>
<keyword evidence="2" id="KW-0539">Nucleus</keyword>
<dbReference type="PANTHER" id="PTHR47240:SF2">
    <property type="entry name" value="CHROMO DOMAIN-CONTAINING PROTEIN LHP1"/>
    <property type="match status" value="1"/>
</dbReference>
<sequence>MKSKRQTKTKTKTPDLKQQQQQQPQPQPPVQNDETDVGNEYDEMYGEDYEYYEEEVLEKPKLAEGFYEIEAVRKKRVRKGKTEYLVKWLGWPESGNSWEPVENLDSVTDFIEAYEESLKSGKRRSNKKGKRKNQNLSPDATYAVPTMNLNITEEPLQVPSVHNSNFSNGTDNNVVGTDLIATVNQPNVTQSVMGSPQAEETKKTKDLDVELSEVRATTSSTNQENKTELAVHIQEDVGTEDVSPENGVSKDGEMVLTRVSQRIGSKRRKTCAVKRFKQATNSAPTTDPVGKTTATSDVDGKDDIKNDVSVGNGLELDTVATPESAVIIKIVKPVNYTTSMQNGIEEVCVSLLVKRSDGEEVVVDNKYLKENNPVLLINYYEKHLRYYSPERAS</sequence>
<dbReference type="PANTHER" id="PTHR47240">
    <property type="entry name" value="CHROMO DOMAIN-CONTAINING PROTEIN LHP1"/>
    <property type="match status" value="1"/>
</dbReference>
<feature type="region of interest" description="Disordered" evidence="3">
    <location>
        <begin position="1"/>
        <end position="42"/>
    </location>
</feature>
<dbReference type="GO" id="GO:0000792">
    <property type="term" value="C:heterochromatin"/>
    <property type="evidence" value="ECO:0007669"/>
    <property type="project" value="UniProtKB-ARBA"/>
</dbReference>
<dbReference type="EMBL" id="KX398340">
    <property type="protein sequence ID" value="ASM94434.1"/>
    <property type="molecule type" value="mRNA"/>
</dbReference>
<organism evidence="5">
    <name type="scientific">Chrysanthemum morifolium</name>
    <name type="common">Florist's daisy</name>
    <name type="synonym">Dendranthema grandiflorum</name>
    <dbReference type="NCBI Taxonomy" id="41568"/>
    <lineage>
        <taxon>Eukaryota</taxon>
        <taxon>Viridiplantae</taxon>
        <taxon>Streptophyta</taxon>
        <taxon>Embryophyta</taxon>
        <taxon>Tracheophyta</taxon>
        <taxon>Spermatophyta</taxon>
        <taxon>Magnoliopsida</taxon>
        <taxon>eudicotyledons</taxon>
        <taxon>Gunneridae</taxon>
        <taxon>Pentapetalae</taxon>
        <taxon>asterids</taxon>
        <taxon>campanulids</taxon>
        <taxon>Asterales</taxon>
        <taxon>Asteraceae</taxon>
        <taxon>Asteroideae</taxon>
        <taxon>Anthemideae</taxon>
        <taxon>Artemisiinae</taxon>
        <taxon>Chrysanthemum</taxon>
    </lineage>
</organism>
<evidence type="ECO:0000256" key="1">
    <source>
        <dbReference type="ARBA" id="ARBA00004123"/>
    </source>
</evidence>
<protein>
    <submittedName>
        <fullName evidence="5">Chromo domain-containing protein LHP1e</fullName>
    </submittedName>
</protein>
<dbReference type="GO" id="GO:0031507">
    <property type="term" value="P:heterochromatin formation"/>
    <property type="evidence" value="ECO:0007669"/>
    <property type="project" value="InterPro"/>
</dbReference>
<gene>
    <name evidence="5" type="primary">LHP1</name>
</gene>
<dbReference type="InterPro" id="IPR044251">
    <property type="entry name" value="LHP1-like"/>
</dbReference>
<dbReference type="InterPro" id="IPR023779">
    <property type="entry name" value="Chromodomain_CS"/>
</dbReference>
<comment type="subcellular location">
    <subcellularLocation>
        <location evidence="1">Nucleus</location>
    </subcellularLocation>
</comment>
<dbReference type="SMART" id="SM00300">
    <property type="entry name" value="ChSh"/>
    <property type="match status" value="1"/>
</dbReference>
<dbReference type="SUPFAM" id="SSF54160">
    <property type="entry name" value="Chromo domain-like"/>
    <property type="match status" value="1"/>
</dbReference>
<dbReference type="AlphaFoldDB" id="A0A343EXD1"/>
<dbReference type="InterPro" id="IPR008251">
    <property type="entry name" value="Chromo_shadow_dom"/>
</dbReference>
<dbReference type="Gene3D" id="2.40.50.40">
    <property type="match status" value="1"/>
</dbReference>
<feature type="compositionally biased region" description="Basic residues" evidence="3">
    <location>
        <begin position="1"/>
        <end position="11"/>
    </location>
</feature>
<dbReference type="InterPro" id="IPR016197">
    <property type="entry name" value="Chromo-like_dom_sf"/>
</dbReference>
<dbReference type="SMART" id="SM00298">
    <property type="entry name" value="CHROMO"/>
    <property type="match status" value="1"/>
</dbReference>
<evidence type="ECO:0000256" key="3">
    <source>
        <dbReference type="SAM" id="MobiDB-lite"/>
    </source>
</evidence>